<dbReference type="NCBIfam" id="TIGR01145">
    <property type="entry name" value="ATP_synt_delta"/>
    <property type="match status" value="1"/>
</dbReference>
<dbReference type="GO" id="GO:0046933">
    <property type="term" value="F:proton-transporting ATP synthase activity, rotational mechanism"/>
    <property type="evidence" value="ECO:0007669"/>
    <property type="project" value="UniProtKB-UniRule"/>
</dbReference>
<keyword evidence="6 7" id="KW-0066">ATP synthesis</keyword>
<dbReference type="PANTHER" id="PTHR11910">
    <property type="entry name" value="ATP SYNTHASE DELTA CHAIN"/>
    <property type="match status" value="1"/>
</dbReference>
<dbReference type="Gene3D" id="1.10.520.20">
    <property type="entry name" value="N-terminal domain of the delta subunit of the F1F0-ATP synthase"/>
    <property type="match status" value="1"/>
</dbReference>
<evidence type="ECO:0000256" key="7">
    <source>
        <dbReference type="HAMAP-Rule" id="MF_01416"/>
    </source>
</evidence>
<organism evidence="8 9">
    <name type="scientific">Winkia neuii subsp. anitrata</name>
    <dbReference type="NCBI Taxonomy" id="29318"/>
    <lineage>
        <taxon>Bacteria</taxon>
        <taxon>Bacillati</taxon>
        <taxon>Actinomycetota</taxon>
        <taxon>Actinomycetes</taxon>
        <taxon>Actinomycetales</taxon>
        <taxon>Actinomycetaceae</taxon>
        <taxon>Winkia</taxon>
    </lineage>
</organism>
<proteinExistence type="inferred from homology"/>
<keyword evidence="3 7" id="KW-0375">Hydrogen ion transport</keyword>
<dbReference type="KEGG" id="wne:PIG85_04185"/>
<accession>A0AB38XR99</accession>
<keyword evidence="7" id="KW-1003">Cell membrane</keyword>
<reference evidence="8" key="1">
    <citation type="submission" date="2023-01" db="EMBL/GenBank/DDBJ databases">
        <title>Comparative Genomic Analysis of the Clinically-Derived Winkia Strain NY0527 Provides Evidence into the Taxonomic Reassignment of Winkia neuii and Characterizes Their Virulence Traits.</title>
        <authorList>
            <person name="Cai X."/>
            <person name="Peng Y."/>
            <person name="Li M."/>
            <person name="Qiu Y."/>
            <person name="Wang Y."/>
            <person name="Xu L."/>
            <person name="Hou Q."/>
        </authorList>
    </citation>
    <scope>NUCLEOTIDE SEQUENCE</scope>
    <source>
        <strain evidence="8">NY0527</strain>
    </source>
</reference>
<keyword evidence="4 7" id="KW-0406">Ion transport</keyword>
<dbReference type="EMBL" id="CP116394">
    <property type="protein sequence ID" value="WCE46856.1"/>
    <property type="molecule type" value="Genomic_DNA"/>
</dbReference>
<comment type="subcellular location">
    <subcellularLocation>
        <location evidence="7">Cell membrane</location>
        <topology evidence="7">Peripheral membrane protein</topology>
    </subcellularLocation>
    <subcellularLocation>
        <location evidence="1">Membrane</location>
    </subcellularLocation>
</comment>
<evidence type="ECO:0000313" key="8">
    <source>
        <dbReference type="EMBL" id="WCE46856.1"/>
    </source>
</evidence>
<evidence type="ECO:0000256" key="2">
    <source>
        <dbReference type="ARBA" id="ARBA00022448"/>
    </source>
</evidence>
<evidence type="ECO:0000313" key="9">
    <source>
        <dbReference type="Proteomes" id="UP001211044"/>
    </source>
</evidence>
<evidence type="ECO:0000256" key="3">
    <source>
        <dbReference type="ARBA" id="ARBA00022781"/>
    </source>
</evidence>
<dbReference type="NCBIfam" id="NF009967">
    <property type="entry name" value="PRK13430.1"/>
    <property type="match status" value="1"/>
</dbReference>
<dbReference type="AlphaFoldDB" id="A0AB38XR99"/>
<protein>
    <recommendedName>
        <fullName evidence="7">ATP synthase subunit delta</fullName>
    </recommendedName>
    <alternativeName>
        <fullName evidence="7">ATP synthase F(1) sector subunit delta</fullName>
    </alternativeName>
    <alternativeName>
        <fullName evidence="7">F-type ATPase subunit delta</fullName>
        <shortName evidence="7">F-ATPase subunit delta</shortName>
    </alternativeName>
</protein>
<keyword evidence="7" id="KW-0139">CF(1)</keyword>
<dbReference type="Proteomes" id="UP001211044">
    <property type="component" value="Chromosome"/>
</dbReference>
<comment type="function">
    <text evidence="7">F(1)F(0) ATP synthase produces ATP from ADP in the presence of a proton or sodium gradient. F-type ATPases consist of two structural domains, F(1) containing the extramembraneous catalytic core and F(0) containing the membrane proton channel, linked together by a central stalk and a peripheral stalk. During catalysis, ATP synthesis in the catalytic domain of F(1) is coupled via a rotary mechanism of the central stalk subunits to proton translocation.</text>
</comment>
<evidence type="ECO:0000256" key="4">
    <source>
        <dbReference type="ARBA" id="ARBA00023065"/>
    </source>
</evidence>
<keyword evidence="5 7" id="KW-0472">Membrane</keyword>
<dbReference type="RefSeq" id="WP_004806117.1">
    <property type="nucleotide sequence ID" value="NZ_CP116394.1"/>
</dbReference>
<gene>
    <name evidence="7" type="primary">atpH</name>
    <name evidence="8" type="ORF">PIG85_04185</name>
</gene>
<dbReference type="GO" id="GO:0005886">
    <property type="term" value="C:plasma membrane"/>
    <property type="evidence" value="ECO:0007669"/>
    <property type="project" value="UniProtKB-SubCell"/>
</dbReference>
<dbReference type="GO" id="GO:0045259">
    <property type="term" value="C:proton-transporting ATP synthase complex"/>
    <property type="evidence" value="ECO:0007669"/>
    <property type="project" value="UniProtKB-KW"/>
</dbReference>
<name>A0AB38XR99_9ACTO</name>
<comment type="similarity">
    <text evidence="7">Belongs to the ATPase delta chain family.</text>
</comment>
<evidence type="ECO:0000256" key="6">
    <source>
        <dbReference type="ARBA" id="ARBA00023310"/>
    </source>
</evidence>
<dbReference type="InterPro" id="IPR000711">
    <property type="entry name" value="ATPase_OSCP/dsu"/>
</dbReference>
<keyword evidence="2 7" id="KW-0813">Transport</keyword>
<sequence length="272" mass="30011">MRASSAATREAGRKVLKDGVPSAWQQMQDVASDLFSVADLVKQNPGLARALTDPARSAEDKVALAKDVFSEKTHPLAQAILNELVSGRFSSENDLSHALEDIASDGQFYWAASEGKLEQVAQELFNVTQLLQKERELRNALSDSSESRASRRAQLVQTLFAHAVSPQALTLLQRASAYPREGSLLATLRRYAQRASQLRDRKLVTVEAPQELEPAQLERLHNILRNRYGRDVDLNVSIVPSLIGGLRIHTSSHITDGTVRNALARTRERLAG</sequence>
<evidence type="ECO:0000256" key="5">
    <source>
        <dbReference type="ARBA" id="ARBA00023136"/>
    </source>
</evidence>
<dbReference type="HAMAP" id="MF_01416">
    <property type="entry name" value="ATP_synth_delta_bact"/>
    <property type="match status" value="1"/>
</dbReference>
<evidence type="ECO:0000256" key="1">
    <source>
        <dbReference type="ARBA" id="ARBA00004370"/>
    </source>
</evidence>
<comment type="function">
    <text evidence="7">This protein is part of the stalk that links CF(0) to CF(1). It either transmits conformational changes from CF(0) to CF(1) or is implicated in proton conduction.</text>
</comment>
<dbReference type="InterPro" id="IPR026015">
    <property type="entry name" value="ATP_synth_OSCP/delta_N_sf"/>
</dbReference>
<dbReference type="Pfam" id="PF00213">
    <property type="entry name" value="OSCP"/>
    <property type="match status" value="2"/>
</dbReference>